<evidence type="ECO:0000313" key="1">
    <source>
        <dbReference type="EMBL" id="RZO74378.1"/>
    </source>
</evidence>
<gene>
    <name evidence="1" type="ORF">EVA69_06000</name>
</gene>
<sequence>MTEMIHDARIIKLSGDYLGEHMNYWNGDSVGFWEENTLIIHSKNFRPEHSQFLMRTSEELEVVEYLTPVSDDEILYRVEVMDPLAYTDKFVLERTIKRRATSEPIYEFACHEGNYSLKWMLTGARRAELDAELNTEIAAAN</sequence>
<name>A0A520RW09_9GAMM</name>
<accession>A0A520RW09</accession>
<comment type="caution">
    <text evidence="1">The sequence shown here is derived from an EMBL/GenBank/DDBJ whole genome shotgun (WGS) entry which is preliminary data.</text>
</comment>
<dbReference type="EMBL" id="SHAH01000103">
    <property type="protein sequence ID" value="RZO74378.1"/>
    <property type="molecule type" value="Genomic_DNA"/>
</dbReference>
<proteinExistence type="predicted"/>
<dbReference type="Proteomes" id="UP000320404">
    <property type="component" value="Unassembled WGS sequence"/>
</dbReference>
<reference evidence="1 2" key="1">
    <citation type="submission" date="2019-02" db="EMBL/GenBank/DDBJ databases">
        <title>Prokaryotic population dynamics and viral predation in marine succession experiment using metagenomics: the confinement effect.</title>
        <authorList>
            <person name="Haro-Moreno J.M."/>
            <person name="Rodriguez-Valera F."/>
            <person name="Lopez-Perez M."/>
        </authorList>
    </citation>
    <scope>NUCLEOTIDE SEQUENCE [LARGE SCALE GENOMIC DNA]</scope>
    <source>
        <strain evidence="1">MED-G158</strain>
    </source>
</reference>
<evidence type="ECO:0000313" key="2">
    <source>
        <dbReference type="Proteomes" id="UP000320404"/>
    </source>
</evidence>
<dbReference type="AlphaFoldDB" id="A0A520RW09"/>
<organism evidence="1 2">
    <name type="scientific">OM182 bacterium</name>
    <dbReference type="NCBI Taxonomy" id="2510334"/>
    <lineage>
        <taxon>Bacteria</taxon>
        <taxon>Pseudomonadati</taxon>
        <taxon>Pseudomonadota</taxon>
        <taxon>Gammaproteobacteria</taxon>
        <taxon>OMG group</taxon>
        <taxon>OM182 clade</taxon>
    </lineage>
</organism>
<protein>
    <submittedName>
        <fullName evidence="1">Uncharacterized protein</fullName>
    </submittedName>
</protein>